<feature type="transmembrane region" description="Helical" evidence="1">
    <location>
        <begin position="255"/>
        <end position="275"/>
    </location>
</feature>
<feature type="transmembrane region" description="Helical" evidence="1">
    <location>
        <begin position="182"/>
        <end position="202"/>
    </location>
</feature>
<dbReference type="OrthoDB" id="660047at2"/>
<sequence>MMHIYIDTDLYNKHVQDEAYQAYGKKYITEEAYKNIRDNYTSNLYTPNNFIRIALGLLTIVAIIFSALLVILVFLSSTPGIGMYIILALINYVSLELLVRNKQYYNAGVDNLLMFSSAAFLLSGIAVYNDFANATLVSGVAVIVFLYLSVRFVDGFMAILSYLGLLVFIFLLYTRIGAFAKATAPFLIMIFSAVTYGCLTVLRKKDAYQLYRRCFKSVLLVTILTFYSSVNYFVVKELGGEMSGVHLGEIDPIPFGWLFWVLTFVVPVAYVAHGVKKRDLMFLRIGLVLVGMSVFTFRYYYHVLSVEMAVLIGGFIMIAISYAIIKYLRIPRFGLSFNRNADLNETRINIESLVITQVTGQKTSATTGVEFGGGSFGSGGAGGDY</sequence>
<feature type="transmembrane region" description="Helical" evidence="1">
    <location>
        <begin position="282"/>
        <end position="300"/>
    </location>
</feature>
<feature type="transmembrane region" description="Helical" evidence="1">
    <location>
        <begin position="214"/>
        <end position="235"/>
    </location>
</feature>
<name>A0A512BGJ1_9BACT</name>
<organism evidence="2 3">
    <name type="scientific">Segetibacter aerophilus</name>
    <dbReference type="NCBI Taxonomy" id="670293"/>
    <lineage>
        <taxon>Bacteria</taxon>
        <taxon>Pseudomonadati</taxon>
        <taxon>Bacteroidota</taxon>
        <taxon>Chitinophagia</taxon>
        <taxon>Chitinophagales</taxon>
        <taxon>Chitinophagaceae</taxon>
        <taxon>Segetibacter</taxon>
    </lineage>
</organism>
<proteinExistence type="predicted"/>
<feature type="transmembrane region" description="Helical" evidence="1">
    <location>
        <begin position="306"/>
        <end position="325"/>
    </location>
</feature>
<dbReference type="AlphaFoldDB" id="A0A512BGJ1"/>
<evidence type="ECO:0008006" key="4">
    <source>
        <dbReference type="Google" id="ProtNLM"/>
    </source>
</evidence>
<dbReference type="EMBL" id="BJYT01000014">
    <property type="protein sequence ID" value="GEO10947.1"/>
    <property type="molecule type" value="Genomic_DNA"/>
</dbReference>
<feature type="transmembrane region" description="Helical" evidence="1">
    <location>
        <begin position="81"/>
        <end position="99"/>
    </location>
</feature>
<comment type="caution">
    <text evidence="2">The sequence shown here is derived from an EMBL/GenBank/DDBJ whole genome shotgun (WGS) entry which is preliminary data.</text>
</comment>
<keyword evidence="3" id="KW-1185">Reference proteome</keyword>
<dbReference type="Proteomes" id="UP000321513">
    <property type="component" value="Unassembled WGS sequence"/>
</dbReference>
<reference evidence="2 3" key="1">
    <citation type="submission" date="2019-07" db="EMBL/GenBank/DDBJ databases">
        <title>Whole genome shotgun sequence of Segetibacter aerophilus NBRC 106135.</title>
        <authorList>
            <person name="Hosoyama A."/>
            <person name="Uohara A."/>
            <person name="Ohji S."/>
            <person name="Ichikawa N."/>
        </authorList>
    </citation>
    <scope>NUCLEOTIDE SEQUENCE [LARGE SCALE GENOMIC DNA]</scope>
    <source>
        <strain evidence="2 3">NBRC 106135</strain>
    </source>
</reference>
<feature type="transmembrane region" description="Helical" evidence="1">
    <location>
        <begin position="111"/>
        <end position="128"/>
    </location>
</feature>
<accession>A0A512BGJ1</accession>
<dbReference type="RefSeq" id="WP_147205058.1">
    <property type="nucleotide sequence ID" value="NZ_BJYT01000014.1"/>
</dbReference>
<feature type="transmembrane region" description="Helical" evidence="1">
    <location>
        <begin position="134"/>
        <end position="150"/>
    </location>
</feature>
<keyword evidence="1" id="KW-0472">Membrane</keyword>
<keyword evidence="1" id="KW-0812">Transmembrane</keyword>
<evidence type="ECO:0000313" key="3">
    <source>
        <dbReference type="Proteomes" id="UP000321513"/>
    </source>
</evidence>
<evidence type="ECO:0000256" key="1">
    <source>
        <dbReference type="SAM" id="Phobius"/>
    </source>
</evidence>
<feature type="transmembrane region" description="Helical" evidence="1">
    <location>
        <begin position="157"/>
        <end position="176"/>
    </location>
</feature>
<feature type="transmembrane region" description="Helical" evidence="1">
    <location>
        <begin position="53"/>
        <end position="75"/>
    </location>
</feature>
<keyword evidence="1" id="KW-1133">Transmembrane helix</keyword>
<protein>
    <recommendedName>
        <fullName evidence="4">DUF2157 domain-containing protein</fullName>
    </recommendedName>
</protein>
<gene>
    <name evidence="2" type="ORF">SAE01_34430</name>
</gene>
<evidence type="ECO:0000313" key="2">
    <source>
        <dbReference type="EMBL" id="GEO10947.1"/>
    </source>
</evidence>